<dbReference type="InterPro" id="IPR000719">
    <property type="entry name" value="Prot_kinase_dom"/>
</dbReference>
<gene>
    <name evidence="3" type="ORF">MSAN_00579600</name>
</gene>
<protein>
    <submittedName>
        <fullName evidence="3">Kinase-like protein</fullName>
    </submittedName>
</protein>
<organism evidence="3 4">
    <name type="scientific">Mycena sanguinolenta</name>
    <dbReference type="NCBI Taxonomy" id="230812"/>
    <lineage>
        <taxon>Eukaryota</taxon>
        <taxon>Fungi</taxon>
        <taxon>Dikarya</taxon>
        <taxon>Basidiomycota</taxon>
        <taxon>Agaricomycotina</taxon>
        <taxon>Agaricomycetes</taxon>
        <taxon>Agaricomycetidae</taxon>
        <taxon>Agaricales</taxon>
        <taxon>Marasmiineae</taxon>
        <taxon>Mycenaceae</taxon>
        <taxon>Mycena</taxon>
    </lineage>
</organism>
<dbReference type="Gene3D" id="1.10.510.10">
    <property type="entry name" value="Transferase(Phosphotransferase) domain 1"/>
    <property type="match status" value="1"/>
</dbReference>
<feature type="domain" description="Protein kinase" evidence="2">
    <location>
        <begin position="670"/>
        <end position="963"/>
    </location>
</feature>
<comment type="caution">
    <text evidence="3">The sequence shown here is derived from an EMBL/GenBank/DDBJ whole genome shotgun (WGS) entry which is preliminary data.</text>
</comment>
<reference evidence="3" key="1">
    <citation type="submission" date="2020-05" db="EMBL/GenBank/DDBJ databases">
        <title>Mycena genomes resolve the evolution of fungal bioluminescence.</title>
        <authorList>
            <person name="Tsai I.J."/>
        </authorList>
    </citation>
    <scope>NUCLEOTIDE SEQUENCE</scope>
    <source>
        <strain evidence="3">160909Yilan</strain>
    </source>
</reference>
<keyword evidence="1" id="KW-0812">Transmembrane</keyword>
<proteinExistence type="predicted"/>
<keyword evidence="4" id="KW-1185">Reference proteome</keyword>
<evidence type="ECO:0000256" key="1">
    <source>
        <dbReference type="SAM" id="Phobius"/>
    </source>
</evidence>
<dbReference type="PROSITE" id="PS50011">
    <property type="entry name" value="PROTEIN_KINASE_DOM"/>
    <property type="match status" value="1"/>
</dbReference>
<dbReference type="AlphaFoldDB" id="A0A8H6ZCB9"/>
<dbReference type="EMBL" id="JACAZH010000003">
    <property type="protein sequence ID" value="KAF7373686.1"/>
    <property type="molecule type" value="Genomic_DNA"/>
</dbReference>
<dbReference type="InterPro" id="IPR008266">
    <property type="entry name" value="Tyr_kinase_AS"/>
</dbReference>
<dbReference type="Pfam" id="PF07714">
    <property type="entry name" value="PK_Tyr_Ser-Thr"/>
    <property type="match status" value="1"/>
</dbReference>
<dbReference type="PANTHER" id="PTHR44329">
    <property type="entry name" value="SERINE/THREONINE-PROTEIN KINASE TNNI3K-RELATED"/>
    <property type="match status" value="1"/>
</dbReference>
<accession>A0A8H6ZCB9</accession>
<dbReference type="InterPro" id="IPR001245">
    <property type="entry name" value="Ser-Thr/Tyr_kinase_cat_dom"/>
</dbReference>
<feature type="transmembrane region" description="Helical" evidence="1">
    <location>
        <begin position="106"/>
        <end position="126"/>
    </location>
</feature>
<dbReference type="SUPFAM" id="SSF56112">
    <property type="entry name" value="Protein kinase-like (PK-like)"/>
    <property type="match status" value="1"/>
</dbReference>
<evidence type="ECO:0000313" key="4">
    <source>
        <dbReference type="Proteomes" id="UP000623467"/>
    </source>
</evidence>
<dbReference type="PROSITE" id="PS00109">
    <property type="entry name" value="PROTEIN_KINASE_TYR"/>
    <property type="match status" value="1"/>
</dbReference>
<dbReference type="Proteomes" id="UP000623467">
    <property type="component" value="Unassembled WGS sequence"/>
</dbReference>
<sequence>MVSQHILRWYGKTWALAATVSTFLALIGICTASVKLIRGAERAISYFQCTLSKIFDKTIECLEAPDGMYFGSWLALFATSLLVCSARVTQLFLYPHKGRSFLSREYYRLLCACCFLVLLDVLRIIYWTDTEFNMFERIIVIHFHHPVTALTRALQIYGSLIPNFFMCALELCFRDQFRQYMRNIMVTQAAEYFVTADSVSRIFTNTRTRFFPRLKRILSWFRCPQVAYISLPDDQGLEMGVSLTPSAGPPSPSFNLPELKENIIHWSRTSSDSHTSKSLWITSNNNCAELACTVSEFLSFTASDSPPGTSLVDVSRTHTVFWPLIRGLVAASPEYRCEIGRHPPVPFEDYFRSFPIRPTTFGDGGGWEVWPWLGHGNYKTFINQLLRVPLETVYKRLTRQNLNSRRTDEENILPSELPHITLIVHGVRNMEQANQLYETIDRLSDFCQWIGIVVITEPQLLLHLSDSARVIMENVCTMCLPDIGPIIYSGKYPSPPMFYESLFLPLLGGIHCGGDNEPLRRQSTLADAALLFDELTDTCDDDTTNLTASIFSLLFKASVVRNRIIELLFKFQVMKRAHIDMRLTKDNTKIADMLQRLFECDSYKKDIPFLPQEHVLAVMNLTSHITRHGVSNNTSSNVFDVQPSIWHFLSWLSAYMDRLPDDTVVNGVVLLSDHPVKHGGFSDVYHARYEDSDGKQEVALKVLKIFEDQTDQNHRGLHQKFMAEALVWHSLRHPNIVPMLGIDSITFPPPSRALVLPWMPLGNVLTYMREHSPSSPYAGDLLHDVVLGLRYLHYLNVVHGDLCGRNILIDKNGRACLSDFGLAEFIHLNHSIKSPARGGSTRWMAPELIAPPPDLPFRRTRESDVWALGCVCCEIWSEGKIPFSHILTNMGVVLAISGSAEVRSQESPYPARPHNKCGNPMPDDLWNMVQWCLQYEPSKRPDAHMMAGMIGGVEQYRGQHVSVASGSASPFHATQPAPTLSVEDLNEQVSMPSSSRATARQMTTSAIRFDEGYGTVLFGPVEAGNPEALFSSLFKSLSQVAPKGGLVEPLLVQPDNDHLLLCFRSLLEANTFAMTWMIHRFDPYLQVTATVVDDE</sequence>
<dbReference type="OrthoDB" id="4062651at2759"/>
<evidence type="ECO:0000259" key="2">
    <source>
        <dbReference type="PROSITE" id="PS50011"/>
    </source>
</evidence>
<keyword evidence="1" id="KW-1133">Transmembrane helix</keyword>
<keyword evidence="3" id="KW-0808">Transferase</keyword>
<evidence type="ECO:0000313" key="3">
    <source>
        <dbReference type="EMBL" id="KAF7373686.1"/>
    </source>
</evidence>
<name>A0A8H6ZCB9_9AGAR</name>
<keyword evidence="1" id="KW-0472">Membrane</keyword>
<dbReference type="InterPro" id="IPR051681">
    <property type="entry name" value="Ser/Thr_Kinases-Pseudokinases"/>
</dbReference>
<dbReference type="GO" id="GO:0004674">
    <property type="term" value="F:protein serine/threonine kinase activity"/>
    <property type="evidence" value="ECO:0007669"/>
    <property type="project" value="TreeGrafter"/>
</dbReference>
<dbReference type="GO" id="GO:0005524">
    <property type="term" value="F:ATP binding"/>
    <property type="evidence" value="ECO:0007669"/>
    <property type="project" value="InterPro"/>
</dbReference>
<dbReference type="InterPro" id="IPR011009">
    <property type="entry name" value="Kinase-like_dom_sf"/>
</dbReference>
<keyword evidence="3" id="KW-0418">Kinase</keyword>